<feature type="compositionally biased region" description="Polar residues" evidence="4">
    <location>
        <begin position="608"/>
        <end position="617"/>
    </location>
</feature>
<feature type="region of interest" description="Disordered" evidence="4">
    <location>
        <begin position="396"/>
        <end position="487"/>
    </location>
</feature>
<feature type="repeat" description="TPR" evidence="3">
    <location>
        <begin position="968"/>
        <end position="1001"/>
    </location>
</feature>
<dbReference type="Pfam" id="PF00515">
    <property type="entry name" value="TPR_1"/>
    <property type="match status" value="1"/>
</dbReference>
<dbReference type="GO" id="GO:0016567">
    <property type="term" value="P:protein ubiquitination"/>
    <property type="evidence" value="ECO:0007669"/>
    <property type="project" value="TreeGrafter"/>
</dbReference>
<organism evidence="5 6">
    <name type="scientific">Coemansia asiatica</name>
    <dbReference type="NCBI Taxonomy" id="1052880"/>
    <lineage>
        <taxon>Eukaryota</taxon>
        <taxon>Fungi</taxon>
        <taxon>Fungi incertae sedis</taxon>
        <taxon>Zoopagomycota</taxon>
        <taxon>Kickxellomycotina</taxon>
        <taxon>Kickxellomycetes</taxon>
        <taxon>Kickxellales</taxon>
        <taxon>Kickxellaceae</taxon>
        <taxon>Coemansia</taxon>
    </lineage>
</organism>
<gene>
    <name evidence="5" type="primary">CDC27</name>
    <name evidence="5" type="ORF">LPJ64_001126</name>
</gene>
<comment type="similarity">
    <text evidence="2">Belongs to the APC3/CDC27 family.</text>
</comment>
<dbReference type="Proteomes" id="UP001145021">
    <property type="component" value="Unassembled WGS sequence"/>
</dbReference>
<keyword evidence="6" id="KW-1185">Reference proteome</keyword>
<feature type="compositionally biased region" description="Low complexity" evidence="4">
    <location>
        <begin position="40"/>
        <end position="67"/>
    </location>
</feature>
<dbReference type="AlphaFoldDB" id="A0A9W8CLS9"/>
<dbReference type="GO" id="GO:0005680">
    <property type="term" value="C:anaphase-promoting complex"/>
    <property type="evidence" value="ECO:0007669"/>
    <property type="project" value="TreeGrafter"/>
</dbReference>
<dbReference type="EMBL" id="JANBOH010000027">
    <property type="protein sequence ID" value="KAJ1647530.1"/>
    <property type="molecule type" value="Genomic_DNA"/>
</dbReference>
<dbReference type="InterPro" id="IPR011990">
    <property type="entry name" value="TPR-like_helical_dom_sf"/>
</dbReference>
<dbReference type="PANTHER" id="PTHR12558:SF13">
    <property type="entry name" value="CELL DIVISION CYCLE PROTEIN 27 HOMOLOG"/>
    <property type="match status" value="1"/>
</dbReference>
<dbReference type="GO" id="GO:0031145">
    <property type="term" value="P:anaphase-promoting complex-dependent catabolic process"/>
    <property type="evidence" value="ECO:0007669"/>
    <property type="project" value="TreeGrafter"/>
</dbReference>
<feature type="region of interest" description="Disordered" evidence="4">
    <location>
        <begin position="561"/>
        <end position="617"/>
    </location>
</feature>
<feature type="region of interest" description="Disordered" evidence="4">
    <location>
        <begin position="1"/>
        <end position="81"/>
    </location>
</feature>
<dbReference type="PANTHER" id="PTHR12558">
    <property type="entry name" value="CELL DIVISION CYCLE 16,23,27"/>
    <property type="match status" value="1"/>
</dbReference>
<dbReference type="GO" id="GO:0007091">
    <property type="term" value="P:metaphase/anaphase transition of mitotic cell cycle"/>
    <property type="evidence" value="ECO:0007669"/>
    <property type="project" value="TreeGrafter"/>
</dbReference>
<dbReference type="Gene3D" id="1.25.40.10">
    <property type="entry name" value="Tetratricopeptide repeat domain"/>
    <property type="match status" value="4"/>
</dbReference>
<feature type="compositionally biased region" description="Low complexity" evidence="4">
    <location>
        <begin position="168"/>
        <end position="183"/>
    </location>
</feature>
<feature type="compositionally biased region" description="Low complexity" evidence="4">
    <location>
        <begin position="446"/>
        <end position="484"/>
    </location>
</feature>
<feature type="compositionally biased region" description="Polar residues" evidence="4">
    <location>
        <begin position="1040"/>
        <end position="1055"/>
    </location>
</feature>
<accession>A0A9W8CLS9</accession>
<reference evidence="5" key="1">
    <citation type="submission" date="2022-07" db="EMBL/GenBank/DDBJ databases">
        <title>Phylogenomic reconstructions and comparative analyses of Kickxellomycotina fungi.</title>
        <authorList>
            <person name="Reynolds N.K."/>
            <person name="Stajich J.E."/>
            <person name="Barry K."/>
            <person name="Grigoriev I.V."/>
            <person name="Crous P."/>
            <person name="Smith M.E."/>
        </authorList>
    </citation>
    <scope>NUCLEOTIDE SEQUENCE</scope>
    <source>
        <strain evidence="5">NBRC 105413</strain>
    </source>
</reference>
<evidence type="ECO:0000313" key="6">
    <source>
        <dbReference type="Proteomes" id="UP001145021"/>
    </source>
</evidence>
<feature type="region of interest" description="Disordered" evidence="4">
    <location>
        <begin position="1016"/>
        <end position="1065"/>
    </location>
</feature>
<feature type="repeat" description="TPR" evidence="3">
    <location>
        <begin position="829"/>
        <end position="862"/>
    </location>
</feature>
<feature type="repeat" description="TPR" evidence="3">
    <location>
        <begin position="674"/>
        <end position="707"/>
    </location>
</feature>
<name>A0A9W8CLS9_9FUNG</name>
<dbReference type="GO" id="GO:0005737">
    <property type="term" value="C:cytoplasm"/>
    <property type="evidence" value="ECO:0007669"/>
    <property type="project" value="TreeGrafter"/>
</dbReference>
<evidence type="ECO:0000256" key="1">
    <source>
        <dbReference type="ARBA" id="ARBA00022803"/>
    </source>
</evidence>
<feature type="region of interest" description="Disordered" evidence="4">
    <location>
        <begin position="163"/>
        <end position="183"/>
    </location>
</feature>
<feature type="compositionally biased region" description="Polar residues" evidence="4">
    <location>
        <begin position="26"/>
        <end position="35"/>
    </location>
</feature>
<dbReference type="GO" id="GO:0051301">
    <property type="term" value="P:cell division"/>
    <property type="evidence" value="ECO:0007669"/>
    <property type="project" value="TreeGrafter"/>
</dbReference>
<dbReference type="SUPFAM" id="SSF48452">
    <property type="entry name" value="TPR-like"/>
    <property type="match status" value="2"/>
</dbReference>
<evidence type="ECO:0000256" key="4">
    <source>
        <dbReference type="SAM" id="MobiDB-lite"/>
    </source>
</evidence>
<dbReference type="PROSITE" id="PS50005">
    <property type="entry name" value="TPR"/>
    <property type="match status" value="3"/>
</dbReference>
<evidence type="ECO:0000313" key="5">
    <source>
        <dbReference type="EMBL" id="KAJ1647530.1"/>
    </source>
</evidence>
<keyword evidence="1 3" id="KW-0802">TPR repeat</keyword>
<dbReference type="InterPro" id="IPR019734">
    <property type="entry name" value="TPR_rpt"/>
</dbReference>
<dbReference type="Pfam" id="PF13432">
    <property type="entry name" value="TPR_16"/>
    <property type="match status" value="1"/>
</dbReference>
<feature type="compositionally biased region" description="Polar residues" evidence="4">
    <location>
        <begin position="396"/>
        <end position="415"/>
    </location>
</feature>
<evidence type="ECO:0000256" key="2">
    <source>
        <dbReference type="ARBA" id="ARBA00038210"/>
    </source>
</evidence>
<evidence type="ECO:0000256" key="3">
    <source>
        <dbReference type="PROSITE-ProRule" id="PRU00339"/>
    </source>
</evidence>
<sequence>MLSQTADMTSNRHRGTSAAGRVYSKASGSESSRNTFGHVKPTANRATATAKKTQTTVSGQRQLLQSQKKSKHRHKGTQTDAKSINVASDTAKPCLKRPRSESTRWHYEMLILRGISLLQPYSVLYVAEAYHGWYHSALVDTAGSVLRQTIGCARSTDPYHDAAAAVGNSSNESSSSNTDGNDNSYSDPLAGQFDIRSAYWLGLCYWHMGEVSTVYSLLGMVPIECDYIVDQCDIEPETVDAAGSHSEHQGLAPRESAKMCTKKALACSMWLLAMCCTRLEKWQEAEDNLATLAEILKQIYPPDDPGTVHGIDTRLLFRDTTRSLYGLPTLADVSDLLGLICLRTNRTAQSEQHSFEALRRNPLSWSSCRRLCELGSTQRLSEAFKGDLGHLISSESQTNHRQNAHQTQADSTGPDSTPVPASKVASRTLKGTAETSSIAGAGAAPQSAISSRRSGLSSRHLASSHHAQQSRIAAPSASDAPASARVRTRLASQIPASAAGSNSSSSSSGGGNINAGVASSASASASASATASAAAGSSLRAKATTSSAKSTLDSWIDPNTRSLISVPTRTPARSRAETPLTIASDKKRLRNGSSLRSVSMSRLREAGSETTSMPSLMSHSSATATAAKIDSSAFLHLYHLIRISSQIFVNASTFRSPQALLAFSMLTVEQQNSAWGLCLLGRICFESGRYPEALQAFSAAQSLAPYRMRDMDIYSTLLWHMKKEEELANLAHTMVSVGRNWSPEAWIAVANCFSLDGDHGSALKSLARSIQLFKASHGGITVVPRTESGGVGGLAYAHTLVGHESVANDGLDRAQQAFRTAIRIDSRHYNAWYGMGMVYLRLGKLDLAEYHFGRALALNSQNPLLLQSAGAVYEHRGSYSQALEVYERVEALLQEGYVAADNDSLVEELAETTDASVTVDGTVVLRLQSHHAMNFVMFKRARVLVVLERFAEAAKILEQLLCRCPREFNVPFLLGQTYAKLRRFREAAACLTRALDISPENSHSVNEAFDALYQQSADDHGPSDSEQEAGENSDVGMRSSPAQTRTSARNLNTPPSEFGYSGGDMMSPLSSSIGSPYFDSPSVFAHGRRGQAEWSHDWSTLNSADDRVDRALDFDI</sequence>
<dbReference type="SMART" id="SM00028">
    <property type="entry name" value="TPR"/>
    <property type="match status" value="7"/>
</dbReference>
<protein>
    <submittedName>
        <fullName evidence="5">Anaphase-promoting complex subunit cdc27</fullName>
    </submittedName>
</protein>
<comment type="caution">
    <text evidence="5">The sequence shown here is derived from an EMBL/GenBank/DDBJ whole genome shotgun (WGS) entry which is preliminary data.</text>
</comment>
<proteinExistence type="inferred from homology"/>